<organism evidence="7 8">
    <name type="scientific">Sinanodonta woodiana</name>
    <name type="common">Chinese pond mussel</name>
    <name type="synonym">Anodonta woodiana</name>
    <dbReference type="NCBI Taxonomy" id="1069815"/>
    <lineage>
        <taxon>Eukaryota</taxon>
        <taxon>Metazoa</taxon>
        <taxon>Spiralia</taxon>
        <taxon>Lophotrochozoa</taxon>
        <taxon>Mollusca</taxon>
        <taxon>Bivalvia</taxon>
        <taxon>Autobranchia</taxon>
        <taxon>Heteroconchia</taxon>
        <taxon>Palaeoheterodonta</taxon>
        <taxon>Unionida</taxon>
        <taxon>Unionoidea</taxon>
        <taxon>Unionidae</taxon>
        <taxon>Unioninae</taxon>
        <taxon>Sinanodonta</taxon>
    </lineage>
</organism>
<feature type="transmembrane region" description="Helical" evidence="6">
    <location>
        <begin position="292"/>
        <end position="310"/>
    </location>
</feature>
<dbReference type="SUPFAM" id="SSF103473">
    <property type="entry name" value="MFS general substrate transporter"/>
    <property type="match status" value="1"/>
</dbReference>
<comment type="subcellular location">
    <subcellularLocation>
        <location evidence="1">Membrane</location>
        <topology evidence="1">Multi-pass membrane protein</topology>
    </subcellularLocation>
</comment>
<feature type="transmembrane region" description="Helical" evidence="6">
    <location>
        <begin position="486"/>
        <end position="509"/>
    </location>
</feature>
<dbReference type="GO" id="GO:0016020">
    <property type="term" value="C:membrane"/>
    <property type="evidence" value="ECO:0007669"/>
    <property type="project" value="UniProtKB-SubCell"/>
</dbReference>
<keyword evidence="3 6" id="KW-0812">Transmembrane</keyword>
<dbReference type="Proteomes" id="UP001634394">
    <property type="component" value="Unassembled WGS sequence"/>
</dbReference>
<comment type="caution">
    <text evidence="7">The sequence shown here is derived from an EMBL/GenBank/DDBJ whole genome shotgun (WGS) entry which is preliminary data.</text>
</comment>
<sequence>MSLSPWDLSGLGMSFGLYRPRRPSYTYATQQRQRTESYRYAVRKNTSEPDEPPDFIEGIIQQKNRKESYVRATRKDEPYILNLPDNGSDQMDNSNCDLTGYGNHAQYAGPSSVVIDPATSFVKYRSANLDNHIQELKSVVAKKRVPSPRLPTKMEQSDSYFTNSSIYLPSSNNHSNMKLDLTTLDDDGKDDNVFNPNTQSTFPGGDDVVRTPCSEDSVTGRALHIFTYKKNLILLCASFILMFSAFRAIQNLQSSINNQDNLGIITMSCVHGTMFLTCILAPVIINKLTAKWALVSGMTSFLCWIAANFYSRFYTLIPFGILAGLGQGILWTAESSYILKLAFDTSRVSKEGLEKEAFRFHGIFLACFQTTHIWGNLISSLIFHSARKVAMAAASASYDGYDNNTYHQEDIPVSCGGYYIPQTIKPFAPPGKLTLSIVIDHVTMLVSHKSFRLLIPLLIFNGLQQGFVFADFNQAYVTCAMRSVEYIGYAMIILGLANVISAIFVAVCARLIPREVVFGVGGVLHMGLMIGFLIWMPEKNLSVFFILAAAWGVCDAVWQTQCNTLICITCVEDTDIAFANYRLLQSFGLTVAFVNGLFLSVSFKLYILMILLVVAIMFYVLAEYRVRQDESGTLGSVDS</sequence>
<name>A0ABD3UDF3_SINWO</name>
<protein>
    <submittedName>
        <fullName evidence="7">Uncharacterized protein</fullName>
    </submittedName>
</protein>
<evidence type="ECO:0000256" key="1">
    <source>
        <dbReference type="ARBA" id="ARBA00004141"/>
    </source>
</evidence>
<dbReference type="PANTHER" id="PTHR19444:SF13">
    <property type="entry name" value="PROTEIN UNC-93 HOMOLOG A"/>
    <property type="match status" value="1"/>
</dbReference>
<comment type="similarity">
    <text evidence="2">Belongs to the unc-93 family.</text>
</comment>
<feature type="transmembrane region" description="Helical" evidence="6">
    <location>
        <begin position="453"/>
        <end position="470"/>
    </location>
</feature>
<evidence type="ECO:0000256" key="5">
    <source>
        <dbReference type="ARBA" id="ARBA00023136"/>
    </source>
</evidence>
<accession>A0ABD3UDF3</accession>
<dbReference type="PANTHER" id="PTHR19444">
    <property type="entry name" value="UNC-93 RELATED"/>
    <property type="match status" value="1"/>
</dbReference>
<dbReference type="Gene3D" id="1.20.1250.20">
    <property type="entry name" value="MFS general substrate transporter like domains"/>
    <property type="match status" value="1"/>
</dbReference>
<dbReference type="InterPro" id="IPR051951">
    <property type="entry name" value="UNC-93_regulatory"/>
</dbReference>
<evidence type="ECO:0000313" key="8">
    <source>
        <dbReference type="Proteomes" id="UP001634394"/>
    </source>
</evidence>
<feature type="transmembrane region" description="Helical" evidence="6">
    <location>
        <begin position="231"/>
        <end position="250"/>
    </location>
</feature>
<keyword evidence="4 6" id="KW-1133">Transmembrane helix</keyword>
<feature type="transmembrane region" description="Helical" evidence="6">
    <location>
        <begin position="605"/>
        <end position="622"/>
    </location>
</feature>
<evidence type="ECO:0000256" key="4">
    <source>
        <dbReference type="ARBA" id="ARBA00022989"/>
    </source>
</evidence>
<proteinExistence type="inferred from homology"/>
<feature type="transmembrane region" description="Helical" evidence="6">
    <location>
        <begin position="262"/>
        <end position="285"/>
    </location>
</feature>
<dbReference type="InterPro" id="IPR010291">
    <property type="entry name" value="Ion_channel_UNC-93"/>
</dbReference>
<dbReference type="Pfam" id="PF05978">
    <property type="entry name" value="UNC-93"/>
    <property type="match status" value="2"/>
</dbReference>
<keyword evidence="5 6" id="KW-0472">Membrane</keyword>
<evidence type="ECO:0000256" key="6">
    <source>
        <dbReference type="SAM" id="Phobius"/>
    </source>
</evidence>
<reference evidence="7 8" key="1">
    <citation type="submission" date="2024-11" db="EMBL/GenBank/DDBJ databases">
        <title>Chromosome-level genome assembly of the freshwater bivalve Anodonta woodiana.</title>
        <authorList>
            <person name="Chen X."/>
        </authorList>
    </citation>
    <scope>NUCLEOTIDE SEQUENCE [LARGE SCALE GENOMIC DNA]</scope>
    <source>
        <strain evidence="7">MN2024</strain>
        <tissue evidence="7">Gills</tissue>
    </source>
</reference>
<feature type="transmembrane region" description="Helical" evidence="6">
    <location>
        <begin position="579"/>
        <end position="599"/>
    </location>
</feature>
<dbReference type="InterPro" id="IPR036259">
    <property type="entry name" value="MFS_trans_sf"/>
</dbReference>
<dbReference type="AlphaFoldDB" id="A0ABD3UDF3"/>
<keyword evidence="8" id="KW-1185">Reference proteome</keyword>
<gene>
    <name evidence="7" type="ORF">ACJMK2_018434</name>
</gene>
<feature type="transmembrane region" description="Helical" evidence="6">
    <location>
        <begin position="516"/>
        <end position="535"/>
    </location>
</feature>
<feature type="transmembrane region" description="Helical" evidence="6">
    <location>
        <begin position="541"/>
        <end position="558"/>
    </location>
</feature>
<dbReference type="EMBL" id="JBJQND010000016">
    <property type="protein sequence ID" value="KAL3847529.1"/>
    <property type="molecule type" value="Genomic_DNA"/>
</dbReference>
<evidence type="ECO:0000256" key="3">
    <source>
        <dbReference type="ARBA" id="ARBA00022692"/>
    </source>
</evidence>
<evidence type="ECO:0000256" key="2">
    <source>
        <dbReference type="ARBA" id="ARBA00009172"/>
    </source>
</evidence>
<evidence type="ECO:0000313" key="7">
    <source>
        <dbReference type="EMBL" id="KAL3847529.1"/>
    </source>
</evidence>